<keyword evidence="7" id="KW-0788">Thiol protease</keyword>
<keyword evidence="4" id="KW-0645">Protease</keyword>
<accession>A0AAN6ZMC1</accession>
<dbReference type="AlphaFoldDB" id="A0AAN6ZMC1"/>
<dbReference type="InterPro" id="IPR050164">
    <property type="entry name" value="Peptidase_C19"/>
</dbReference>
<dbReference type="GO" id="GO:0006508">
    <property type="term" value="P:proteolysis"/>
    <property type="evidence" value="ECO:0007669"/>
    <property type="project" value="UniProtKB-KW"/>
</dbReference>
<evidence type="ECO:0000256" key="5">
    <source>
        <dbReference type="ARBA" id="ARBA00022786"/>
    </source>
</evidence>
<dbReference type="PANTHER" id="PTHR24006:SF888">
    <property type="entry name" value="UBIQUITIN CARBOXYL-TERMINAL HYDROLASE 30"/>
    <property type="match status" value="1"/>
</dbReference>
<evidence type="ECO:0000256" key="4">
    <source>
        <dbReference type="ARBA" id="ARBA00022670"/>
    </source>
</evidence>
<organism evidence="10 11">
    <name type="scientific">Dichotomopilus funicola</name>
    <dbReference type="NCBI Taxonomy" id="1934379"/>
    <lineage>
        <taxon>Eukaryota</taxon>
        <taxon>Fungi</taxon>
        <taxon>Dikarya</taxon>
        <taxon>Ascomycota</taxon>
        <taxon>Pezizomycotina</taxon>
        <taxon>Sordariomycetes</taxon>
        <taxon>Sordariomycetidae</taxon>
        <taxon>Sordariales</taxon>
        <taxon>Chaetomiaceae</taxon>
        <taxon>Dichotomopilus</taxon>
    </lineage>
</organism>
<gene>
    <name evidence="10" type="ORF">C8A04DRAFT_28536</name>
</gene>
<evidence type="ECO:0000256" key="8">
    <source>
        <dbReference type="SAM" id="MobiDB-lite"/>
    </source>
</evidence>
<evidence type="ECO:0000256" key="6">
    <source>
        <dbReference type="ARBA" id="ARBA00022801"/>
    </source>
</evidence>
<evidence type="ECO:0000256" key="2">
    <source>
        <dbReference type="ARBA" id="ARBA00009085"/>
    </source>
</evidence>
<dbReference type="GeneID" id="87817287"/>
<dbReference type="Pfam" id="PF00443">
    <property type="entry name" value="UCH"/>
    <property type="match status" value="1"/>
</dbReference>
<dbReference type="InterPro" id="IPR028889">
    <property type="entry name" value="USP"/>
</dbReference>
<keyword evidence="6" id="KW-0378">Hydrolase</keyword>
<dbReference type="PROSITE" id="PS00973">
    <property type="entry name" value="USP_2"/>
    <property type="match status" value="1"/>
</dbReference>
<proteinExistence type="inferred from homology"/>
<keyword evidence="11" id="KW-1185">Reference proteome</keyword>
<reference evidence="10" key="2">
    <citation type="submission" date="2023-05" db="EMBL/GenBank/DDBJ databases">
        <authorList>
            <consortium name="Lawrence Berkeley National Laboratory"/>
            <person name="Steindorff A."/>
            <person name="Hensen N."/>
            <person name="Bonometti L."/>
            <person name="Westerberg I."/>
            <person name="Brannstrom I.O."/>
            <person name="Guillou S."/>
            <person name="Cros-Aarteil S."/>
            <person name="Calhoun S."/>
            <person name="Haridas S."/>
            <person name="Kuo A."/>
            <person name="Mondo S."/>
            <person name="Pangilinan J."/>
            <person name="Riley R."/>
            <person name="Labutti K."/>
            <person name="Andreopoulos B."/>
            <person name="Lipzen A."/>
            <person name="Chen C."/>
            <person name="Yanf M."/>
            <person name="Daum C."/>
            <person name="Ng V."/>
            <person name="Clum A."/>
            <person name="Ohm R."/>
            <person name="Martin F."/>
            <person name="Silar P."/>
            <person name="Natvig D."/>
            <person name="Lalanne C."/>
            <person name="Gautier V."/>
            <person name="Ament-Velasquez S.L."/>
            <person name="Kruys A."/>
            <person name="Hutchinson M.I."/>
            <person name="Powell A.J."/>
            <person name="Barry K."/>
            <person name="Miller A.N."/>
            <person name="Grigoriev I.V."/>
            <person name="Debuchy R."/>
            <person name="Gladieux P."/>
            <person name="Thoren M.H."/>
            <person name="Johannesson H."/>
        </authorList>
    </citation>
    <scope>NUCLEOTIDE SEQUENCE</scope>
    <source>
        <strain evidence="10">CBS 141.50</strain>
    </source>
</reference>
<dbReference type="RefSeq" id="XP_062637123.1">
    <property type="nucleotide sequence ID" value="XM_062780674.1"/>
</dbReference>
<feature type="region of interest" description="Disordered" evidence="8">
    <location>
        <begin position="728"/>
        <end position="760"/>
    </location>
</feature>
<evidence type="ECO:0000259" key="9">
    <source>
        <dbReference type="PROSITE" id="PS50235"/>
    </source>
</evidence>
<sequence length="760" mass="83504">MHSNTKRTLVSNFNAYGNFDFYQQHVNGGLRARLSSPSVIVTVALVAVTIAYQTARQRRQLPSVLQILWDIVITLVPARLLFAIDQFLNASPAHMLRTQQPRTRAAKSEALQRILGLNDGRGIIGSVSEAGRKGLSSLSSAAMGNNASFDTPPGLGNYDNSCYQNSILQGLASLKPFTPYLSAVSLERRPDLSPTRTTDALRELLAKLTSPSSNGRTIWTPKVLKNMSTFQQQDAQEYYSKLLDQIDNEIAKTARILADPPVFESSRLSFDSVGTNGSDDSGYESFHAHPKQGSNTRFSRNPLEGLMAQRVVCVNCGHCEGLTMIPFNCLTLTLGNLPEHDLYERLDQYTKVEPIEGVECLKCSLVMCRDVIKALIERAGESAMLQERLQVLEEALEEEAFDEETLTKKCKITSKSKTSSTKTKQVVLARPPSSLVFHVNRSGFDEQTGYMYKNSADVRFPLVLDLGPWCLGSKHGPLDLENNSIAQDMEQWILDPKASMVSGDREPSRITGPIYELRAVVTHHGSHQNGHYVCYRKHPFSSPPGMGKRTEAHGVSEANDTDSDGDIDLEESTPGHDVQQTQWWRLSDETVSIVDERTVLSQGGVFMLFYDCVDPNQDLLPDVNLVSNGTAARAAETEALAASVSENDVCLTGKLEVPMQHDNISPAPPSSAMPITTDTLSSRSRIGETIVERSPSPTPERGEVVEHTHLLVRDSDMVEEAEMLETNGQALEPIFKPEDVPIPDSPPQVPIADALEAAGA</sequence>
<dbReference type="Gene3D" id="3.90.70.10">
    <property type="entry name" value="Cysteine proteinases"/>
    <property type="match status" value="1"/>
</dbReference>
<feature type="domain" description="USP" evidence="9">
    <location>
        <begin position="153"/>
        <end position="613"/>
    </location>
</feature>
<reference evidence="10" key="1">
    <citation type="journal article" date="2023" name="Mol. Phylogenet. Evol.">
        <title>Genome-scale phylogeny and comparative genomics of the fungal order Sordariales.</title>
        <authorList>
            <person name="Hensen N."/>
            <person name="Bonometti L."/>
            <person name="Westerberg I."/>
            <person name="Brannstrom I.O."/>
            <person name="Guillou S."/>
            <person name="Cros-Aarteil S."/>
            <person name="Calhoun S."/>
            <person name="Haridas S."/>
            <person name="Kuo A."/>
            <person name="Mondo S."/>
            <person name="Pangilinan J."/>
            <person name="Riley R."/>
            <person name="LaButti K."/>
            <person name="Andreopoulos B."/>
            <person name="Lipzen A."/>
            <person name="Chen C."/>
            <person name="Yan M."/>
            <person name="Daum C."/>
            <person name="Ng V."/>
            <person name="Clum A."/>
            <person name="Steindorff A."/>
            <person name="Ohm R.A."/>
            <person name="Martin F."/>
            <person name="Silar P."/>
            <person name="Natvig D.O."/>
            <person name="Lalanne C."/>
            <person name="Gautier V."/>
            <person name="Ament-Velasquez S.L."/>
            <person name="Kruys A."/>
            <person name="Hutchinson M.I."/>
            <person name="Powell A.J."/>
            <person name="Barry K."/>
            <person name="Miller A.N."/>
            <person name="Grigoriev I.V."/>
            <person name="Debuchy R."/>
            <person name="Gladieux P."/>
            <person name="Hiltunen Thoren M."/>
            <person name="Johannesson H."/>
        </authorList>
    </citation>
    <scope>NUCLEOTIDE SEQUENCE</scope>
    <source>
        <strain evidence="10">CBS 141.50</strain>
    </source>
</reference>
<dbReference type="PROSITE" id="PS50235">
    <property type="entry name" value="USP_3"/>
    <property type="match status" value="1"/>
</dbReference>
<dbReference type="Proteomes" id="UP001302676">
    <property type="component" value="Unassembled WGS sequence"/>
</dbReference>
<dbReference type="GO" id="GO:0016579">
    <property type="term" value="P:protein deubiquitination"/>
    <property type="evidence" value="ECO:0007669"/>
    <property type="project" value="InterPro"/>
</dbReference>
<feature type="region of interest" description="Disordered" evidence="8">
    <location>
        <begin position="543"/>
        <end position="580"/>
    </location>
</feature>
<dbReference type="EC" id="3.4.19.12" evidence="3"/>
<feature type="compositionally biased region" description="Acidic residues" evidence="8">
    <location>
        <begin position="559"/>
        <end position="571"/>
    </location>
</feature>
<dbReference type="SUPFAM" id="SSF54001">
    <property type="entry name" value="Cysteine proteinases"/>
    <property type="match status" value="1"/>
</dbReference>
<dbReference type="InterPro" id="IPR001394">
    <property type="entry name" value="Peptidase_C19_UCH"/>
</dbReference>
<evidence type="ECO:0000313" key="11">
    <source>
        <dbReference type="Proteomes" id="UP001302676"/>
    </source>
</evidence>
<evidence type="ECO:0000256" key="1">
    <source>
        <dbReference type="ARBA" id="ARBA00000707"/>
    </source>
</evidence>
<dbReference type="GO" id="GO:0004843">
    <property type="term" value="F:cysteine-type deubiquitinase activity"/>
    <property type="evidence" value="ECO:0007669"/>
    <property type="project" value="UniProtKB-EC"/>
</dbReference>
<comment type="caution">
    <text evidence="10">The sequence shown here is derived from an EMBL/GenBank/DDBJ whole genome shotgun (WGS) entry which is preliminary data.</text>
</comment>
<dbReference type="InterPro" id="IPR018200">
    <property type="entry name" value="USP_CS"/>
</dbReference>
<dbReference type="GO" id="GO:0005634">
    <property type="term" value="C:nucleus"/>
    <property type="evidence" value="ECO:0007669"/>
    <property type="project" value="TreeGrafter"/>
</dbReference>
<dbReference type="InterPro" id="IPR038765">
    <property type="entry name" value="Papain-like_cys_pep_sf"/>
</dbReference>
<evidence type="ECO:0000256" key="3">
    <source>
        <dbReference type="ARBA" id="ARBA00012759"/>
    </source>
</evidence>
<comment type="similarity">
    <text evidence="2">Belongs to the peptidase C19 family.</text>
</comment>
<evidence type="ECO:0000313" key="10">
    <source>
        <dbReference type="EMBL" id="KAK4143752.1"/>
    </source>
</evidence>
<keyword evidence="5" id="KW-0833">Ubl conjugation pathway</keyword>
<dbReference type="GO" id="GO:0005829">
    <property type="term" value="C:cytosol"/>
    <property type="evidence" value="ECO:0007669"/>
    <property type="project" value="TreeGrafter"/>
</dbReference>
<dbReference type="CDD" id="cd02662">
    <property type="entry name" value="Peptidase_C19F"/>
    <property type="match status" value="1"/>
</dbReference>
<protein>
    <recommendedName>
        <fullName evidence="3">ubiquitinyl hydrolase 1</fullName>
        <ecNumber evidence="3">3.4.19.12</ecNumber>
    </recommendedName>
</protein>
<comment type="catalytic activity">
    <reaction evidence="1">
        <text>Thiol-dependent hydrolysis of ester, thioester, amide, peptide and isopeptide bonds formed by the C-terminal Gly of ubiquitin (a 76-residue protein attached to proteins as an intracellular targeting signal).</text>
        <dbReference type="EC" id="3.4.19.12"/>
    </reaction>
</comment>
<dbReference type="PANTHER" id="PTHR24006">
    <property type="entry name" value="UBIQUITIN CARBOXYL-TERMINAL HYDROLASE"/>
    <property type="match status" value="1"/>
</dbReference>
<evidence type="ECO:0000256" key="7">
    <source>
        <dbReference type="ARBA" id="ARBA00022807"/>
    </source>
</evidence>
<dbReference type="EMBL" id="MU853583">
    <property type="protein sequence ID" value="KAK4143752.1"/>
    <property type="molecule type" value="Genomic_DNA"/>
</dbReference>
<name>A0AAN6ZMC1_9PEZI</name>